<keyword evidence="6" id="KW-0460">Magnesium</keyword>
<evidence type="ECO:0000259" key="8">
    <source>
        <dbReference type="PROSITE" id="PS51462"/>
    </source>
</evidence>
<keyword evidence="5" id="KW-0378">Hydrolase</keyword>
<evidence type="ECO:0000256" key="4">
    <source>
        <dbReference type="ARBA" id="ARBA00022723"/>
    </source>
</evidence>
<dbReference type="InterPro" id="IPR000086">
    <property type="entry name" value="NUDIX_hydrolase_dom"/>
</dbReference>
<dbReference type="PANTHER" id="PTHR12992:SF11">
    <property type="entry name" value="MITOCHONDRIAL COENZYME A DIPHOSPHATASE NUDT8"/>
    <property type="match status" value="1"/>
</dbReference>
<dbReference type="PANTHER" id="PTHR12992">
    <property type="entry name" value="NUDIX HYDROLASE"/>
    <property type="match status" value="1"/>
</dbReference>
<gene>
    <name evidence="9" type="ORF">CVLEPA_LOCUS18628</name>
</gene>
<dbReference type="PROSITE" id="PS51462">
    <property type="entry name" value="NUDIX"/>
    <property type="match status" value="1"/>
</dbReference>
<evidence type="ECO:0000256" key="1">
    <source>
        <dbReference type="ARBA" id="ARBA00001936"/>
    </source>
</evidence>
<organism evidence="9 10">
    <name type="scientific">Clavelina lepadiformis</name>
    <name type="common">Light-bulb sea squirt</name>
    <name type="synonym">Ascidia lepadiformis</name>
    <dbReference type="NCBI Taxonomy" id="159417"/>
    <lineage>
        <taxon>Eukaryota</taxon>
        <taxon>Metazoa</taxon>
        <taxon>Chordata</taxon>
        <taxon>Tunicata</taxon>
        <taxon>Ascidiacea</taxon>
        <taxon>Aplousobranchia</taxon>
        <taxon>Clavelinidae</taxon>
        <taxon>Clavelina</taxon>
    </lineage>
</organism>
<evidence type="ECO:0000313" key="9">
    <source>
        <dbReference type="EMBL" id="CAK8686703.1"/>
    </source>
</evidence>
<dbReference type="InterPro" id="IPR000059">
    <property type="entry name" value="NUDIX_hydrolase_NudL_CS"/>
</dbReference>
<protein>
    <recommendedName>
        <fullName evidence="8">Nudix hydrolase domain-containing protein</fullName>
    </recommendedName>
</protein>
<dbReference type="EMBL" id="CAWYQH010000103">
    <property type="protein sequence ID" value="CAK8686703.1"/>
    <property type="molecule type" value="Genomic_DNA"/>
</dbReference>
<evidence type="ECO:0000256" key="6">
    <source>
        <dbReference type="ARBA" id="ARBA00022842"/>
    </source>
</evidence>
<comment type="cofactor">
    <cofactor evidence="1">
        <name>Mn(2+)</name>
        <dbReference type="ChEBI" id="CHEBI:29035"/>
    </cofactor>
</comment>
<reference evidence="9 10" key="1">
    <citation type="submission" date="2024-02" db="EMBL/GenBank/DDBJ databases">
        <authorList>
            <person name="Daric V."/>
            <person name="Darras S."/>
        </authorList>
    </citation>
    <scope>NUCLEOTIDE SEQUENCE [LARGE SCALE GENOMIC DNA]</scope>
</reference>
<sequence length="250" mass="28180">MLLSVCSRCWLQHHRNISSAAYLEKISNVLTNESKEQCIETSRKVAEVYNKTYSNAWSNRKKNAAVLIALCEVDETPSVLFTVRSQAVRLNRGHVSFPGGTVDREDKSLEDAALRECEEEIGFPQKNIDVWTMLPPLPDKSGTISVYGVIGNLGKIDQKDLKPNHDEVSDVFTVPIHFLCDPSNIRYTKFRVSSTSPAKVDYTMPVFTSSPIVWGLTACCLDLALYCLFPHDYQIVSRTHRMKQILPPNT</sequence>
<comment type="caution">
    <text evidence="9">The sequence shown here is derived from an EMBL/GenBank/DDBJ whole genome shotgun (WGS) entry which is preliminary data.</text>
</comment>
<dbReference type="InterPro" id="IPR045121">
    <property type="entry name" value="CoAse"/>
</dbReference>
<evidence type="ECO:0000256" key="2">
    <source>
        <dbReference type="ARBA" id="ARBA00001946"/>
    </source>
</evidence>
<comment type="similarity">
    <text evidence="3">Belongs to the Nudix hydrolase family. PCD1 subfamily.</text>
</comment>
<name>A0ABP0G753_CLALP</name>
<accession>A0ABP0G753</accession>
<evidence type="ECO:0000256" key="7">
    <source>
        <dbReference type="ARBA" id="ARBA00023211"/>
    </source>
</evidence>
<dbReference type="InterPro" id="IPR015797">
    <property type="entry name" value="NUDIX_hydrolase-like_dom_sf"/>
</dbReference>
<keyword evidence="10" id="KW-1185">Reference proteome</keyword>
<feature type="domain" description="Nudix hydrolase" evidence="8">
    <location>
        <begin position="61"/>
        <end position="198"/>
    </location>
</feature>
<evidence type="ECO:0000313" key="10">
    <source>
        <dbReference type="Proteomes" id="UP001642483"/>
    </source>
</evidence>
<dbReference type="SUPFAM" id="SSF55811">
    <property type="entry name" value="Nudix"/>
    <property type="match status" value="1"/>
</dbReference>
<dbReference type="Pfam" id="PF00293">
    <property type="entry name" value="NUDIX"/>
    <property type="match status" value="1"/>
</dbReference>
<keyword evidence="7" id="KW-0464">Manganese</keyword>
<dbReference type="PROSITE" id="PS01293">
    <property type="entry name" value="NUDIX_COA"/>
    <property type="match status" value="1"/>
</dbReference>
<comment type="cofactor">
    <cofactor evidence="2">
        <name>Mg(2+)</name>
        <dbReference type="ChEBI" id="CHEBI:18420"/>
    </cofactor>
</comment>
<evidence type="ECO:0000256" key="3">
    <source>
        <dbReference type="ARBA" id="ARBA00006506"/>
    </source>
</evidence>
<dbReference type="CDD" id="cd03426">
    <property type="entry name" value="NUDIX_CoAse_Nudt7"/>
    <property type="match status" value="1"/>
</dbReference>
<proteinExistence type="inferred from homology"/>
<dbReference type="Gene3D" id="3.90.79.10">
    <property type="entry name" value="Nucleoside Triphosphate Pyrophosphohydrolase"/>
    <property type="match status" value="1"/>
</dbReference>
<keyword evidence="4" id="KW-0479">Metal-binding</keyword>
<evidence type="ECO:0000256" key="5">
    <source>
        <dbReference type="ARBA" id="ARBA00022801"/>
    </source>
</evidence>
<dbReference type="Proteomes" id="UP001642483">
    <property type="component" value="Unassembled WGS sequence"/>
</dbReference>